<dbReference type="Gene3D" id="3.30.200.20">
    <property type="entry name" value="Phosphorylase Kinase, domain 1"/>
    <property type="match status" value="1"/>
</dbReference>
<dbReference type="Proteomes" id="UP000230423">
    <property type="component" value="Unassembled WGS sequence"/>
</dbReference>
<keyword evidence="3" id="KW-0808">Transferase</keyword>
<dbReference type="EMBL" id="KZ346614">
    <property type="protein sequence ID" value="PIO69544.1"/>
    <property type="molecule type" value="Genomic_DNA"/>
</dbReference>
<dbReference type="AlphaFoldDB" id="A0A2G9UH41"/>
<dbReference type="PANTHER" id="PTHR44329">
    <property type="entry name" value="SERINE/THREONINE-PROTEIN KINASE TNNI3K-RELATED"/>
    <property type="match status" value="1"/>
</dbReference>
<gene>
    <name evidence="3" type="ORF">TELCIR_08632</name>
</gene>
<dbReference type="InterPro" id="IPR011009">
    <property type="entry name" value="Kinase-like_dom_sf"/>
</dbReference>
<reference evidence="3 4" key="1">
    <citation type="submission" date="2015-09" db="EMBL/GenBank/DDBJ databases">
        <title>Draft genome of the parasitic nematode Teladorsagia circumcincta isolate WARC Sus (inbred).</title>
        <authorList>
            <person name="Mitreva M."/>
        </authorList>
    </citation>
    <scope>NUCLEOTIDE SEQUENCE [LARGE SCALE GENOMIC DNA]</scope>
    <source>
        <strain evidence="3 4">S</strain>
    </source>
</reference>
<name>A0A2G9UH41_TELCI</name>
<keyword evidence="4" id="KW-1185">Reference proteome</keyword>
<evidence type="ECO:0000313" key="3">
    <source>
        <dbReference type="EMBL" id="PIO69544.1"/>
    </source>
</evidence>
<sequence length="296" mass="33409">MENGQNPNERIPFKDQTWKGTKSRTRDATLSRYTGVDVSSLNLITKVAESHSGELWRGKWQGNDIVARILAVQEVTPRISRDFQTEFPALRIFAHANICPVLAAANQPPNLVVISQFMPFGSLYNVLHEQSSVVIDHSQAVRFAVDIARGMSYLHSLDPAILRFYLSSKHVVVDEELTAKLSMADTKFSFQEVGRIYSPAWMSPEALQRDPEDLNIRAADMWSFGILLWELNTREVPFADLSPMECGMKIALEGLRVQIPPGIARNMGRLMNICLNEDPGRRPNFDQIIPILEKMS</sequence>
<dbReference type="PANTHER" id="PTHR44329:SF57">
    <property type="entry name" value="INTEGRIN-LINKED PROTEIN KINASE"/>
    <property type="match status" value="1"/>
</dbReference>
<keyword evidence="3" id="KW-0401">Integrin</keyword>
<evidence type="ECO:0000313" key="4">
    <source>
        <dbReference type="Proteomes" id="UP000230423"/>
    </source>
</evidence>
<proteinExistence type="predicted"/>
<evidence type="ECO:0000256" key="1">
    <source>
        <dbReference type="SAM" id="MobiDB-lite"/>
    </source>
</evidence>
<keyword evidence="3" id="KW-0418">Kinase</keyword>
<feature type="region of interest" description="Disordered" evidence="1">
    <location>
        <begin position="1"/>
        <end position="24"/>
    </location>
</feature>
<dbReference type="Gene3D" id="1.10.510.10">
    <property type="entry name" value="Transferase(Phosphotransferase) domain 1"/>
    <property type="match status" value="1"/>
</dbReference>
<feature type="domain" description="Protein kinase" evidence="2">
    <location>
        <begin position="41"/>
        <end position="292"/>
    </location>
</feature>
<dbReference type="GO" id="GO:0007229">
    <property type="term" value="P:integrin-mediated signaling pathway"/>
    <property type="evidence" value="ECO:0007669"/>
    <property type="project" value="UniProtKB-KW"/>
</dbReference>
<accession>A0A2G9UH41</accession>
<dbReference type="FunFam" id="3.30.200.20:FF:000245">
    <property type="entry name" value="Integrin-linked protein kinase"/>
    <property type="match status" value="1"/>
</dbReference>
<dbReference type="InterPro" id="IPR001245">
    <property type="entry name" value="Ser-Thr/Tyr_kinase_cat_dom"/>
</dbReference>
<dbReference type="OrthoDB" id="6718656at2759"/>
<dbReference type="GO" id="GO:0004674">
    <property type="term" value="F:protein serine/threonine kinase activity"/>
    <property type="evidence" value="ECO:0007669"/>
    <property type="project" value="TreeGrafter"/>
</dbReference>
<organism evidence="3 4">
    <name type="scientific">Teladorsagia circumcincta</name>
    <name type="common">Brown stomach worm</name>
    <name type="synonym">Ostertagia circumcincta</name>
    <dbReference type="NCBI Taxonomy" id="45464"/>
    <lineage>
        <taxon>Eukaryota</taxon>
        <taxon>Metazoa</taxon>
        <taxon>Ecdysozoa</taxon>
        <taxon>Nematoda</taxon>
        <taxon>Chromadorea</taxon>
        <taxon>Rhabditida</taxon>
        <taxon>Rhabditina</taxon>
        <taxon>Rhabditomorpha</taxon>
        <taxon>Strongyloidea</taxon>
        <taxon>Trichostrongylidae</taxon>
        <taxon>Teladorsagia</taxon>
    </lineage>
</organism>
<dbReference type="GO" id="GO:0034446">
    <property type="term" value="P:substrate adhesion-dependent cell spreading"/>
    <property type="evidence" value="ECO:0007669"/>
    <property type="project" value="TreeGrafter"/>
</dbReference>
<dbReference type="GO" id="GO:0007160">
    <property type="term" value="P:cell-matrix adhesion"/>
    <property type="evidence" value="ECO:0007669"/>
    <property type="project" value="TreeGrafter"/>
</dbReference>
<protein>
    <submittedName>
        <fullName evidence="3">Integrin-linked protein kinase family protein</fullName>
    </submittedName>
</protein>
<dbReference type="SUPFAM" id="SSF56112">
    <property type="entry name" value="Protein kinase-like (PK-like)"/>
    <property type="match status" value="1"/>
</dbReference>
<dbReference type="FunFam" id="1.10.510.10:FF:000187">
    <property type="entry name" value="integrin-linked protein kinase"/>
    <property type="match status" value="1"/>
</dbReference>
<dbReference type="PROSITE" id="PS50011">
    <property type="entry name" value="PROTEIN_KINASE_DOM"/>
    <property type="match status" value="1"/>
</dbReference>
<dbReference type="GO" id="GO:0005925">
    <property type="term" value="C:focal adhesion"/>
    <property type="evidence" value="ECO:0007669"/>
    <property type="project" value="TreeGrafter"/>
</dbReference>
<dbReference type="PIRSF" id="PIRSF000654">
    <property type="entry name" value="Integrin-linked_kinase"/>
    <property type="match status" value="1"/>
</dbReference>
<dbReference type="GO" id="GO:0005524">
    <property type="term" value="F:ATP binding"/>
    <property type="evidence" value="ECO:0007669"/>
    <property type="project" value="InterPro"/>
</dbReference>
<dbReference type="Pfam" id="PF07714">
    <property type="entry name" value="PK_Tyr_Ser-Thr"/>
    <property type="match status" value="1"/>
</dbReference>
<evidence type="ECO:0000259" key="2">
    <source>
        <dbReference type="PROSITE" id="PS50011"/>
    </source>
</evidence>
<dbReference type="InterPro" id="IPR051681">
    <property type="entry name" value="Ser/Thr_Kinases-Pseudokinases"/>
</dbReference>
<dbReference type="GO" id="GO:0001725">
    <property type="term" value="C:stress fiber"/>
    <property type="evidence" value="ECO:0007669"/>
    <property type="project" value="TreeGrafter"/>
</dbReference>
<dbReference type="InterPro" id="IPR000719">
    <property type="entry name" value="Prot_kinase_dom"/>
</dbReference>